<dbReference type="EMBL" id="MCFF01000020">
    <property type="protein sequence ID" value="ORZ14985.1"/>
    <property type="molecule type" value="Genomic_DNA"/>
</dbReference>
<dbReference type="RefSeq" id="XP_021881117.1">
    <property type="nucleotide sequence ID" value="XM_022021503.1"/>
</dbReference>
<dbReference type="OrthoDB" id="407010at2759"/>
<dbReference type="GO" id="GO:0046872">
    <property type="term" value="F:metal ion binding"/>
    <property type="evidence" value="ECO:0007669"/>
    <property type="project" value="UniProtKB-KW"/>
</dbReference>
<evidence type="ECO:0000256" key="1">
    <source>
        <dbReference type="ARBA" id="ARBA00006787"/>
    </source>
</evidence>
<proteinExistence type="inferred from homology"/>
<dbReference type="Pfam" id="PF03055">
    <property type="entry name" value="RPE65"/>
    <property type="match status" value="1"/>
</dbReference>
<sequence length="692" mass="76882">MFLIEATLSTLPSYTFFHQLTHSCTYQILTMEEVSEVEVIQMEDSQIVVPASSTTLIDTEDNTNAPVATTTANNQDEPSPIRDSAQLVSTNTSTASSDSSASTNTPEATISRSNDVDITFRKALKNAISTEIPKRLTVQGTIPEWLTGFHYTLSPGIFEIKYPKMVVVNGDLQQETRSFSFGHWFDNIPQVNQFAFSGSDNTIMYRSTKPAHRAEMKIREHQGYLPNQPSSLFQTGTNQSVFARLLSTNQSQGKPSLEPCGASIEVFPPFNADGRRTIYCQNFANHVLELNTDNLEKCGILAWDEVNPQFKGSQASPHSHFDPVTKELINFTMEHGFHNTQYHFFSITEKEPHGTLIASVNAKLSHVHSFAVTPRYIILVVSPLNPSDGGVKYSWGASILDAFSFKRTEPTYFYIISRVKRRHIATFKSEAFFFLHHVNAFEDEADNVYLDFSMYADDAIAHQLSLSALFNPSSPALIRPELCRFELANVQAEAQRLEDYNAATANTGPVDKLRGFMRRVSIGGANINYAVPEKNSGDIPLATRIRSTPGVELPRINPIYHGLDYKYTWGIGFKEQSDGDMYDCIMKLHVKGDAEPLVWSQKNCFPSEAVFVPPPVFDQNEDAGVLVSVVYDAEANGSFLLILDAKDLVEKARAVLPEIVPLSFTNGCFAPGDISRGMQEASPPAAISDDEE</sequence>
<dbReference type="GO" id="GO:0016121">
    <property type="term" value="P:carotene catabolic process"/>
    <property type="evidence" value="ECO:0007669"/>
    <property type="project" value="TreeGrafter"/>
</dbReference>
<keyword evidence="3" id="KW-0560">Oxidoreductase</keyword>
<feature type="binding site" evidence="5">
    <location>
        <position position="318"/>
    </location>
    <ligand>
        <name>Fe cation</name>
        <dbReference type="ChEBI" id="CHEBI:24875"/>
        <note>catalytic</note>
    </ligand>
</feature>
<comment type="caution">
    <text evidence="7">The sequence shown here is derived from an EMBL/GenBank/DDBJ whole genome shotgun (WGS) entry which is preliminary data.</text>
</comment>
<comment type="similarity">
    <text evidence="1">Belongs to the carotenoid oxygenase family.</text>
</comment>
<evidence type="ECO:0000313" key="8">
    <source>
        <dbReference type="Proteomes" id="UP000193648"/>
    </source>
</evidence>
<feature type="region of interest" description="Disordered" evidence="6">
    <location>
        <begin position="54"/>
        <end position="110"/>
    </location>
</feature>
<feature type="compositionally biased region" description="Low complexity" evidence="6">
    <location>
        <begin position="62"/>
        <end position="74"/>
    </location>
</feature>
<feature type="binding site" evidence="5">
    <location>
        <position position="368"/>
    </location>
    <ligand>
        <name>Fe cation</name>
        <dbReference type="ChEBI" id="CHEBI:24875"/>
        <note>catalytic</note>
    </ligand>
</feature>
<accession>A0A1Y2GLZ9</accession>
<keyword evidence="4 5" id="KW-0408">Iron</keyword>
<name>A0A1Y2GLZ9_9FUNG</name>
<dbReference type="GO" id="GO:0010436">
    <property type="term" value="F:carotenoid dioxygenase activity"/>
    <property type="evidence" value="ECO:0007669"/>
    <property type="project" value="TreeGrafter"/>
</dbReference>
<comment type="cofactor">
    <cofactor evidence="5">
        <name>Fe(2+)</name>
        <dbReference type="ChEBI" id="CHEBI:29033"/>
    </cofactor>
    <text evidence="5">Binds 1 Fe(2+) ion per subunit.</text>
</comment>
<gene>
    <name evidence="7" type="ORF">BCR41DRAFT_323202</name>
</gene>
<dbReference type="PANTHER" id="PTHR10543:SF24">
    <property type="entry name" value="CAROTENOID ISOMEROOXYGENASE"/>
    <property type="match status" value="1"/>
</dbReference>
<dbReference type="Proteomes" id="UP000193648">
    <property type="component" value="Unassembled WGS sequence"/>
</dbReference>
<feature type="binding site" evidence="5">
    <location>
        <position position="436"/>
    </location>
    <ligand>
        <name>Fe cation</name>
        <dbReference type="ChEBI" id="CHEBI:24875"/>
        <note>catalytic</note>
    </ligand>
</feature>
<dbReference type="AlphaFoldDB" id="A0A1Y2GLZ9"/>
<dbReference type="PANTHER" id="PTHR10543">
    <property type="entry name" value="BETA-CAROTENE DIOXYGENASE"/>
    <property type="match status" value="1"/>
</dbReference>
<dbReference type="InterPro" id="IPR004294">
    <property type="entry name" value="Carotenoid_Oase"/>
</dbReference>
<evidence type="ECO:0000256" key="6">
    <source>
        <dbReference type="SAM" id="MobiDB-lite"/>
    </source>
</evidence>
<keyword evidence="2 5" id="KW-0479">Metal-binding</keyword>
<dbReference type="GeneID" id="33563347"/>
<evidence type="ECO:0000313" key="7">
    <source>
        <dbReference type="EMBL" id="ORZ14985.1"/>
    </source>
</evidence>
<keyword evidence="8" id="KW-1185">Reference proteome</keyword>
<evidence type="ECO:0000256" key="5">
    <source>
        <dbReference type="PIRSR" id="PIRSR604294-1"/>
    </source>
</evidence>
<evidence type="ECO:0000256" key="4">
    <source>
        <dbReference type="ARBA" id="ARBA00023004"/>
    </source>
</evidence>
<feature type="compositionally biased region" description="Low complexity" evidence="6">
    <location>
        <begin position="89"/>
        <end position="105"/>
    </location>
</feature>
<evidence type="ECO:0000256" key="2">
    <source>
        <dbReference type="ARBA" id="ARBA00022723"/>
    </source>
</evidence>
<evidence type="ECO:0000256" key="3">
    <source>
        <dbReference type="ARBA" id="ARBA00023002"/>
    </source>
</evidence>
<dbReference type="InParanoid" id="A0A1Y2GLZ9"/>
<organism evidence="7 8">
    <name type="scientific">Lobosporangium transversale</name>
    <dbReference type="NCBI Taxonomy" id="64571"/>
    <lineage>
        <taxon>Eukaryota</taxon>
        <taxon>Fungi</taxon>
        <taxon>Fungi incertae sedis</taxon>
        <taxon>Mucoromycota</taxon>
        <taxon>Mortierellomycotina</taxon>
        <taxon>Mortierellomycetes</taxon>
        <taxon>Mortierellales</taxon>
        <taxon>Mortierellaceae</taxon>
        <taxon>Lobosporangium</taxon>
    </lineage>
</organism>
<reference evidence="7 8" key="1">
    <citation type="submission" date="2016-07" db="EMBL/GenBank/DDBJ databases">
        <title>Pervasive Adenine N6-methylation of Active Genes in Fungi.</title>
        <authorList>
            <consortium name="DOE Joint Genome Institute"/>
            <person name="Mondo S.J."/>
            <person name="Dannebaum R.O."/>
            <person name="Kuo R.C."/>
            <person name="Labutti K."/>
            <person name="Haridas S."/>
            <person name="Kuo A."/>
            <person name="Salamov A."/>
            <person name="Ahrendt S.R."/>
            <person name="Lipzen A."/>
            <person name="Sullivan W."/>
            <person name="Andreopoulos W.B."/>
            <person name="Clum A."/>
            <person name="Lindquist E."/>
            <person name="Daum C."/>
            <person name="Ramamoorthy G.K."/>
            <person name="Gryganskyi A."/>
            <person name="Culley D."/>
            <person name="Magnuson J.K."/>
            <person name="James T.Y."/>
            <person name="O'Malley M.A."/>
            <person name="Stajich J.E."/>
            <person name="Spatafora J.W."/>
            <person name="Visel A."/>
            <person name="Grigoriev I.V."/>
        </authorList>
    </citation>
    <scope>NUCLEOTIDE SEQUENCE [LARGE SCALE GENOMIC DNA]</scope>
    <source>
        <strain evidence="7 8">NRRL 3116</strain>
    </source>
</reference>
<dbReference type="STRING" id="64571.A0A1Y2GLZ9"/>
<protein>
    <submittedName>
        <fullName evidence="7">Retinal pigment epithelial membrane protein-domain-containing protein</fullName>
    </submittedName>
</protein>